<evidence type="ECO:0000313" key="7">
    <source>
        <dbReference type="Proteomes" id="UP000431901"/>
    </source>
</evidence>
<comment type="function">
    <text evidence="2">Pyridoxal 5'-phosphate (PLP)-binding protein, which is involved in PLP homeostasis.</text>
</comment>
<evidence type="ECO:0000259" key="5">
    <source>
        <dbReference type="Pfam" id="PF01168"/>
    </source>
</evidence>
<evidence type="ECO:0000256" key="2">
    <source>
        <dbReference type="HAMAP-Rule" id="MF_02087"/>
    </source>
</evidence>
<keyword evidence="1 2" id="KW-0663">Pyridoxal phosphate</keyword>
<accession>A0A6I4WAG8</accession>
<dbReference type="PANTHER" id="PTHR10146">
    <property type="entry name" value="PROLINE SYNTHETASE CO-TRANSCRIBED BACTERIAL HOMOLOG PROTEIN"/>
    <property type="match status" value="1"/>
</dbReference>
<dbReference type="GO" id="GO:0030170">
    <property type="term" value="F:pyridoxal phosphate binding"/>
    <property type="evidence" value="ECO:0007669"/>
    <property type="project" value="UniProtKB-UniRule"/>
</dbReference>
<comment type="cofactor">
    <cofactor evidence="3">
        <name>pyridoxal 5'-phosphate</name>
        <dbReference type="ChEBI" id="CHEBI:597326"/>
    </cofactor>
</comment>
<dbReference type="InterPro" id="IPR001608">
    <property type="entry name" value="Ala_racemase_N"/>
</dbReference>
<dbReference type="NCBIfam" id="TIGR00044">
    <property type="entry name" value="YggS family pyridoxal phosphate-dependent enzyme"/>
    <property type="match status" value="1"/>
</dbReference>
<dbReference type="HAMAP" id="MF_02087">
    <property type="entry name" value="PLP_homeostasis"/>
    <property type="match status" value="1"/>
</dbReference>
<dbReference type="InterPro" id="IPR029066">
    <property type="entry name" value="PLP-binding_barrel"/>
</dbReference>
<dbReference type="AlphaFoldDB" id="A0A6I4WAG8"/>
<sequence>MTPEERTAELAANLADVRARIAAACAAAGRSPDDLTLIAVTKTFPASDVRLLAGLGIADVAENRDQEARPKAEATADLPLTRHFVGQLQTNKARSVAGYADVVQSVDRVRLVRALADAAARTGRPLRCLVQVSLDDEAGRGGAAPDDVPKIAAEIAAAGDLELAGVMAVAPLGGDARAAFARLAVIAARLRADHPAATVISAGMSGDLEDAIECGATHLRIGTALLGGRRAIVR</sequence>
<gene>
    <name evidence="6" type="ORF">GQ466_08445</name>
</gene>
<dbReference type="OrthoDB" id="9804072at2"/>
<dbReference type="RefSeq" id="WP_161102134.1">
    <property type="nucleotide sequence ID" value="NZ_JBHLYI010000017.1"/>
</dbReference>
<evidence type="ECO:0000256" key="1">
    <source>
        <dbReference type="ARBA" id="ARBA00022898"/>
    </source>
</evidence>
<feature type="modified residue" description="N6-(pyridoxal phosphate)lysine" evidence="2 3">
    <location>
        <position position="42"/>
    </location>
</feature>
<dbReference type="SUPFAM" id="SSF51419">
    <property type="entry name" value="PLP-binding barrel"/>
    <property type="match status" value="1"/>
</dbReference>
<dbReference type="PIRSF" id="PIRSF004848">
    <property type="entry name" value="YBL036c_PLPDEIII"/>
    <property type="match status" value="1"/>
</dbReference>
<evidence type="ECO:0000256" key="3">
    <source>
        <dbReference type="PIRSR" id="PIRSR004848-1"/>
    </source>
</evidence>
<reference evidence="6 7" key="1">
    <citation type="submission" date="2019-12" db="EMBL/GenBank/DDBJ databases">
        <title>Nocardia macrotermitis sp. nov. and Nocardia aurantia sp. nov., isolated from the gut of the fungus growing-termite Macrotermes natalensis.</title>
        <authorList>
            <person name="Christine B."/>
            <person name="Rene B."/>
        </authorList>
    </citation>
    <scope>NUCLEOTIDE SEQUENCE [LARGE SCALE GENOMIC DNA]</scope>
    <source>
        <strain evidence="6 7">DSM 102126</strain>
    </source>
</reference>
<evidence type="ECO:0000313" key="6">
    <source>
        <dbReference type="EMBL" id="MXQ64064.1"/>
    </source>
</evidence>
<keyword evidence="7" id="KW-1185">Reference proteome</keyword>
<dbReference type="InterPro" id="IPR011078">
    <property type="entry name" value="PyrdxlP_homeostasis"/>
</dbReference>
<dbReference type="EMBL" id="WUTW01000001">
    <property type="protein sequence ID" value="MXQ64064.1"/>
    <property type="molecule type" value="Genomic_DNA"/>
</dbReference>
<protein>
    <recommendedName>
        <fullName evidence="2">Pyridoxal phosphate homeostasis protein</fullName>
        <shortName evidence="2">PLP homeostasis protein</shortName>
    </recommendedName>
</protein>
<proteinExistence type="inferred from homology"/>
<dbReference type="Gene3D" id="3.20.20.10">
    <property type="entry name" value="Alanine racemase"/>
    <property type="match status" value="1"/>
</dbReference>
<dbReference type="CDD" id="cd00635">
    <property type="entry name" value="PLPDE_III_YBL036c_like"/>
    <property type="match status" value="1"/>
</dbReference>
<dbReference type="Proteomes" id="UP000431901">
    <property type="component" value="Unassembled WGS sequence"/>
</dbReference>
<organism evidence="6 7">
    <name type="scientific">Actinomadura rayongensis</name>
    <dbReference type="NCBI Taxonomy" id="1429076"/>
    <lineage>
        <taxon>Bacteria</taxon>
        <taxon>Bacillati</taxon>
        <taxon>Actinomycetota</taxon>
        <taxon>Actinomycetes</taxon>
        <taxon>Streptosporangiales</taxon>
        <taxon>Thermomonosporaceae</taxon>
        <taxon>Actinomadura</taxon>
    </lineage>
</organism>
<dbReference type="Pfam" id="PF01168">
    <property type="entry name" value="Ala_racemase_N"/>
    <property type="match status" value="1"/>
</dbReference>
<evidence type="ECO:0000256" key="4">
    <source>
        <dbReference type="RuleBase" id="RU004514"/>
    </source>
</evidence>
<feature type="domain" description="Alanine racemase N-terminal" evidence="5">
    <location>
        <begin position="16"/>
        <end position="229"/>
    </location>
</feature>
<comment type="similarity">
    <text evidence="2 4">Belongs to the pyridoxal phosphate-binding protein YggS/PROSC family.</text>
</comment>
<name>A0A6I4WAG8_9ACTN</name>
<dbReference type="PANTHER" id="PTHR10146:SF14">
    <property type="entry name" value="PYRIDOXAL PHOSPHATE HOMEOSTASIS PROTEIN"/>
    <property type="match status" value="1"/>
</dbReference>
<comment type="caution">
    <text evidence="6">The sequence shown here is derived from an EMBL/GenBank/DDBJ whole genome shotgun (WGS) entry which is preliminary data.</text>
</comment>